<dbReference type="GO" id="GO:0006520">
    <property type="term" value="P:amino acid metabolic process"/>
    <property type="evidence" value="ECO:0007669"/>
    <property type="project" value="InterPro"/>
</dbReference>
<dbReference type="Gene3D" id="3.40.640.10">
    <property type="entry name" value="Type I PLP-dependent aspartate aminotransferase-like (Major domain)"/>
    <property type="match status" value="1"/>
</dbReference>
<dbReference type="InterPro" id="IPR015422">
    <property type="entry name" value="PyrdxlP-dep_Trfase_small"/>
</dbReference>
<comment type="similarity">
    <text evidence="2">Belongs to the threonine aldolase family.</text>
</comment>
<keyword evidence="3" id="KW-0663">Pyridoxal phosphate</keyword>
<dbReference type="InterPro" id="IPR015424">
    <property type="entry name" value="PyrdxlP-dep_Trfase"/>
</dbReference>
<proteinExistence type="inferred from homology"/>
<evidence type="ECO:0000256" key="2">
    <source>
        <dbReference type="ARBA" id="ARBA00006966"/>
    </source>
</evidence>
<evidence type="ECO:0000256" key="3">
    <source>
        <dbReference type="ARBA" id="ARBA00022898"/>
    </source>
</evidence>
<comment type="cofactor">
    <cofactor evidence="1">
        <name>pyridoxal 5'-phosphate</name>
        <dbReference type="ChEBI" id="CHEBI:597326"/>
    </cofactor>
</comment>
<dbReference type="PANTHER" id="PTHR48097:SF5">
    <property type="entry name" value="LOW SPECIFICITY L-THREONINE ALDOLASE"/>
    <property type="match status" value="1"/>
</dbReference>
<evidence type="ECO:0000313" key="5">
    <source>
        <dbReference type="EMBL" id="CAB4630975.1"/>
    </source>
</evidence>
<protein>
    <submittedName>
        <fullName evidence="5">Unannotated protein</fullName>
    </submittedName>
</protein>
<evidence type="ECO:0000313" key="6">
    <source>
        <dbReference type="EMBL" id="CAB4858374.1"/>
    </source>
</evidence>
<dbReference type="AlphaFoldDB" id="A0A6J6J2U2"/>
<dbReference type="SUPFAM" id="SSF53383">
    <property type="entry name" value="PLP-dependent transferases"/>
    <property type="match status" value="1"/>
</dbReference>
<dbReference type="EMBL" id="CAFBLO010000005">
    <property type="protein sequence ID" value="CAB4858374.1"/>
    <property type="molecule type" value="Genomic_DNA"/>
</dbReference>
<gene>
    <name evidence="5" type="ORF">UFOPK1961_00751</name>
    <name evidence="6" type="ORF">UFOPK3364_00108</name>
</gene>
<name>A0A6J6J2U2_9ZZZZ</name>
<evidence type="ECO:0000259" key="4">
    <source>
        <dbReference type="Pfam" id="PF01212"/>
    </source>
</evidence>
<feature type="domain" description="Aromatic amino acid beta-eliminating lyase/threonine aldolase" evidence="4">
    <location>
        <begin position="20"/>
        <end position="289"/>
    </location>
</feature>
<dbReference type="InterPro" id="IPR015421">
    <property type="entry name" value="PyrdxlP-dep_Trfase_major"/>
</dbReference>
<dbReference type="GO" id="GO:0016829">
    <property type="term" value="F:lyase activity"/>
    <property type="evidence" value="ECO:0007669"/>
    <property type="project" value="InterPro"/>
</dbReference>
<dbReference type="EMBL" id="CAEZVJ010000077">
    <property type="protein sequence ID" value="CAB4630975.1"/>
    <property type="molecule type" value="Genomic_DNA"/>
</dbReference>
<dbReference type="Pfam" id="PF01212">
    <property type="entry name" value="Beta_elim_lyase"/>
    <property type="match status" value="1"/>
</dbReference>
<organism evidence="5">
    <name type="scientific">freshwater metagenome</name>
    <dbReference type="NCBI Taxonomy" id="449393"/>
    <lineage>
        <taxon>unclassified sequences</taxon>
        <taxon>metagenomes</taxon>
        <taxon>ecological metagenomes</taxon>
    </lineage>
</organism>
<sequence>MTDERQNRHVTLHDQNRITFASDNYAGVHPQILEALSAANDGHVSAYGDDPYTAQLGAVITEHFGPTAEIFPVFNGTGANVLALTAVMPRWGAVICSADAHIHTDEGGAPERITGLKLYPVKAPHAKLTPELVATEAWGYGFEHRAQPLVLSITQTTELGGVYSLAEIRALADFAHSMGMVVHMDGARLWNAAAALGVTFREMTVDCGVDIVSFGATKIGAMGAEAVVVINPAVAPGMLFLRKSIGQLGSKLRFVSAQYLALLTNDLGMNAARHANAMAAVLRTTLDAMVAEGSAPGLMFTHPAEANAVFASLPRPAIDALREKFHFYDWDESANEVRWMTAFDTKVSDVHAFAEDIGAALRAV</sequence>
<accession>A0A6J6J2U2</accession>
<dbReference type="InterPro" id="IPR001597">
    <property type="entry name" value="ArAA_b-elim_lyase/Thr_aldolase"/>
</dbReference>
<dbReference type="Gene3D" id="3.90.1150.10">
    <property type="entry name" value="Aspartate Aminotransferase, domain 1"/>
    <property type="match status" value="1"/>
</dbReference>
<reference evidence="5" key="1">
    <citation type="submission" date="2020-05" db="EMBL/GenBank/DDBJ databases">
        <authorList>
            <person name="Chiriac C."/>
            <person name="Salcher M."/>
            <person name="Ghai R."/>
            <person name="Kavagutti S V."/>
        </authorList>
    </citation>
    <scope>NUCLEOTIDE SEQUENCE</scope>
</reference>
<dbReference type="PANTHER" id="PTHR48097">
    <property type="entry name" value="L-THREONINE ALDOLASE-RELATED"/>
    <property type="match status" value="1"/>
</dbReference>
<evidence type="ECO:0000256" key="1">
    <source>
        <dbReference type="ARBA" id="ARBA00001933"/>
    </source>
</evidence>